<feature type="compositionally biased region" description="Gly residues" evidence="1">
    <location>
        <begin position="193"/>
        <end position="204"/>
    </location>
</feature>
<accession>A0ABZ1SUY0</accession>
<feature type="compositionally biased region" description="Gly residues" evidence="1">
    <location>
        <begin position="163"/>
        <end position="173"/>
    </location>
</feature>
<dbReference type="Proteomes" id="UP001432011">
    <property type="component" value="Chromosome"/>
</dbReference>
<evidence type="ECO:0008006" key="4">
    <source>
        <dbReference type="Google" id="ProtNLM"/>
    </source>
</evidence>
<name>A0ABZ1SUY0_9ACTN</name>
<protein>
    <recommendedName>
        <fullName evidence="4">Transcriptional regulator</fullName>
    </recommendedName>
</protein>
<reference evidence="2" key="1">
    <citation type="submission" date="2022-10" db="EMBL/GenBank/DDBJ databases">
        <title>The complete genomes of actinobacterial strains from the NBC collection.</title>
        <authorList>
            <person name="Joergensen T.S."/>
            <person name="Alvarez Arevalo M."/>
            <person name="Sterndorff E.B."/>
            <person name="Faurdal D."/>
            <person name="Vuksanovic O."/>
            <person name="Mourched A.-S."/>
            <person name="Charusanti P."/>
            <person name="Shaw S."/>
            <person name="Blin K."/>
            <person name="Weber T."/>
        </authorList>
    </citation>
    <scope>NUCLEOTIDE SEQUENCE</scope>
    <source>
        <strain evidence="2">NBC_00254</strain>
    </source>
</reference>
<evidence type="ECO:0000313" key="3">
    <source>
        <dbReference type="Proteomes" id="UP001432011"/>
    </source>
</evidence>
<dbReference type="EMBL" id="CP108085">
    <property type="protein sequence ID" value="WUP75575.1"/>
    <property type="molecule type" value="Genomic_DNA"/>
</dbReference>
<evidence type="ECO:0000256" key="1">
    <source>
        <dbReference type="SAM" id="MobiDB-lite"/>
    </source>
</evidence>
<feature type="region of interest" description="Disordered" evidence="1">
    <location>
        <begin position="148"/>
        <end position="221"/>
    </location>
</feature>
<sequence>MRRRLDGHRHELAVAADRLYPGTARAGSTRLLTRDGLTATPWTLATPLDLREVRLGWVEDAPAPTVTGREPEAAALLPEGADAYPDALGALARPRLFEDRVCYRLLDVAWPGLTFTRARYFDGVSVGEAAAHELAAYELAGHGFGGKGLGGHEPAGQGVAGQESGGEGSGGREFAGHEPAGQRVAGQESDGQESGGERFGGQVSGGHALTGHGDAGGRLPFRGLVGDPTDLRRRPALCAISTLTLRHDRRTGEASFVLHWRDPARVAHGGGLFQVMPVGVFQPAHESVGAEKADLDLWKCMVREYAEEFLGRGEEYGDGFDYASWPLYRLLTDAREDGRVRSHVLGVGVDPLTFATDFLMVTVLEAETFDAAFGEVAAANSEGRIVGRVPFDAETVRRHVRDEPMQAAGAAVLDLAWRHREALLR</sequence>
<organism evidence="2 3">
    <name type="scientific">Microbispora hainanensis</name>
    <dbReference type="NCBI Taxonomy" id="568844"/>
    <lineage>
        <taxon>Bacteria</taxon>
        <taxon>Bacillati</taxon>
        <taxon>Actinomycetota</taxon>
        <taxon>Actinomycetes</taxon>
        <taxon>Streptosporangiales</taxon>
        <taxon>Streptosporangiaceae</taxon>
        <taxon>Microbispora</taxon>
    </lineage>
</organism>
<evidence type="ECO:0000313" key="2">
    <source>
        <dbReference type="EMBL" id="WUP75575.1"/>
    </source>
</evidence>
<keyword evidence="3" id="KW-1185">Reference proteome</keyword>
<gene>
    <name evidence="2" type="ORF">OG913_00660</name>
</gene>
<dbReference type="RefSeq" id="WP_328709572.1">
    <property type="nucleotide sequence ID" value="NZ_CP108085.1"/>
</dbReference>
<proteinExistence type="predicted"/>